<accession>A0ABC8UWS9</accession>
<feature type="non-terminal residue" evidence="1">
    <location>
        <position position="73"/>
    </location>
</feature>
<sequence>MAVLISMLIIAKTHHEQVETLDEETNPIILVKSFNALEPEALKAVNKYNLIGIGTLIPSTFLGGKELSDTSFG</sequence>
<dbReference type="Gene3D" id="3.40.50.2000">
    <property type="entry name" value="Glycogen Phosphorylase B"/>
    <property type="match status" value="1"/>
</dbReference>
<evidence type="ECO:0000313" key="1">
    <source>
        <dbReference type="EMBL" id="CAK9185493.1"/>
    </source>
</evidence>
<comment type="caution">
    <text evidence="1">The sequence shown here is derived from an EMBL/GenBank/DDBJ whole genome shotgun (WGS) entry which is preliminary data.</text>
</comment>
<dbReference type="AlphaFoldDB" id="A0ABC8UWS9"/>
<dbReference type="Proteomes" id="UP001642360">
    <property type="component" value="Unassembled WGS sequence"/>
</dbReference>
<organism evidence="1 2">
    <name type="scientific">Ilex paraguariensis</name>
    <name type="common">yerba mate</name>
    <dbReference type="NCBI Taxonomy" id="185542"/>
    <lineage>
        <taxon>Eukaryota</taxon>
        <taxon>Viridiplantae</taxon>
        <taxon>Streptophyta</taxon>
        <taxon>Embryophyta</taxon>
        <taxon>Tracheophyta</taxon>
        <taxon>Spermatophyta</taxon>
        <taxon>Magnoliopsida</taxon>
        <taxon>eudicotyledons</taxon>
        <taxon>Gunneridae</taxon>
        <taxon>Pentapetalae</taxon>
        <taxon>asterids</taxon>
        <taxon>campanulids</taxon>
        <taxon>Aquifoliales</taxon>
        <taxon>Aquifoliaceae</taxon>
        <taxon>Ilex</taxon>
    </lineage>
</organism>
<evidence type="ECO:0000313" key="2">
    <source>
        <dbReference type="Proteomes" id="UP001642360"/>
    </source>
</evidence>
<dbReference type="EMBL" id="CAUOFW020009335">
    <property type="protein sequence ID" value="CAK9185493.1"/>
    <property type="molecule type" value="Genomic_DNA"/>
</dbReference>
<gene>
    <name evidence="1" type="ORF">ILEXP_LOCUS55900</name>
</gene>
<name>A0ABC8UWS9_9AQUA</name>
<proteinExistence type="predicted"/>
<keyword evidence="2" id="KW-1185">Reference proteome</keyword>
<reference evidence="1 2" key="1">
    <citation type="submission" date="2024-02" db="EMBL/GenBank/DDBJ databases">
        <authorList>
            <person name="Vignale AGUSTIN F."/>
            <person name="Sosa J E."/>
            <person name="Modenutti C."/>
        </authorList>
    </citation>
    <scope>NUCLEOTIDE SEQUENCE [LARGE SCALE GENOMIC DNA]</scope>
</reference>
<protein>
    <submittedName>
        <fullName evidence="1">Uncharacterized protein</fullName>
    </submittedName>
</protein>